<reference evidence="1 2" key="1">
    <citation type="submission" date="2015-04" db="EMBL/GenBank/DDBJ databases">
        <title>The draft genome sequence of Roseovarius sp.R12b.</title>
        <authorList>
            <person name="Li G."/>
            <person name="Lai Q."/>
            <person name="Shao Z."/>
            <person name="Yan P."/>
        </authorList>
    </citation>
    <scope>NUCLEOTIDE SEQUENCE [LARGE SCALE GENOMIC DNA]</scope>
    <source>
        <strain evidence="1 2">R12B</strain>
    </source>
</reference>
<evidence type="ECO:0000313" key="2">
    <source>
        <dbReference type="Proteomes" id="UP000051295"/>
    </source>
</evidence>
<name>A0A0T5NVK6_9RHOB</name>
<dbReference type="Pfam" id="PF20343">
    <property type="entry name" value="DUF6638"/>
    <property type="match status" value="1"/>
</dbReference>
<dbReference type="AlphaFoldDB" id="A0A0T5NVK6"/>
<evidence type="ECO:0000313" key="1">
    <source>
        <dbReference type="EMBL" id="KRS12881.1"/>
    </source>
</evidence>
<dbReference type="EMBL" id="LAXJ01000008">
    <property type="protein sequence ID" value="KRS12881.1"/>
    <property type="molecule type" value="Genomic_DNA"/>
</dbReference>
<gene>
    <name evidence="1" type="ORF">XM53_09985</name>
</gene>
<dbReference type="STRING" id="1641875.XM53_09985"/>
<dbReference type="RefSeq" id="WP_057792849.1">
    <property type="nucleotide sequence ID" value="NZ_LAXJ01000008.1"/>
</dbReference>
<organism evidence="1 2">
    <name type="scientific">Roseovarius atlanticus</name>
    <dbReference type="NCBI Taxonomy" id="1641875"/>
    <lineage>
        <taxon>Bacteria</taxon>
        <taxon>Pseudomonadati</taxon>
        <taxon>Pseudomonadota</taxon>
        <taxon>Alphaproteobacteria</taxon>
        <taxon>Rhodobacterales</taxon>
        <taxon>Roseobacteraceae</taxon>
        <taxon>Roseovarius</taxon>
    </lineage>
</organism>
<comment type="caution">
    <text evidence="1">The sequence shown here is derived from an EMBL/GenBank/DDBJ whole genome shotgun (WGS) entry which is preliminary data.</text>
</comment>
<sequence length="462" mass="51908">MERLIKSGLMFGNLVHVASPALVERYNRALKHLTGKTTSLTDFYVDISGYSPEVGHELGDDLYLNHAGVNRQFILLTTEQKRSPLLNAQFSTSRGILKQFIEENEPALFALTARDAVAGELVNSVYDMSSPARLFDIRRIKIEADTTNGALRQAEKLDERVERFMSEEDAWFDDVLIAEMIELAGQTGDVLRNPIDLKEMSFEQRNYWTSHFGGVYLFQDLELPGVICAQDKTPFEGGRVEYVFDLSERNRVANFLDLNGLVEPIVKARGIDAAAILRQKMDFVLVDALAGEGVEFAGRTRAEMRRLARRHSDLLPEEFHTLNALLNWAENGGPWPVITSDNPAYFYTLRAAAHKDAELVNMLLAELAPKDVRQLFICHKSLFYRRYETWADTKRAYVVDFLLNEYQVDKLGTRAALFGHDAPMEEPAPPVAKDPAADLEAVVARVGPWGPVTRRAGSKGKG</sequence>
<accession>A0A0T5NVK6</accession>
<dbReference type="InterPro" id="IPR046578">
    <property type="entry name" value="DUF6638"/>
</dbReference>
<keyword evidence="2" id="KW-1185">Reference proteome</keyword>
<dbReference type="Proteomes" id="UP000051295">
    <property type="component" value="Unassembled WGS sequence"/>
</dbReference>
<dbReference type="PATRIC" id="fig|1641875.4.peg.4413"/>
<protein>
    <submittedName>
        <fullName evidence="1">Uncharacterized protein</fullName>
    </submittedName>
</protein>
<proteinExistence type="predicted"/>
<dbReference type="OrthoDB" id="8430253at2"/>